<comment type="caution">
    <text evidence="4">The sequence shown here is derived from an EMBL/GenBank/DDBJ whole genome shotgun (WGS) entry which is preliminary data.</text>
</comment>
<keyword evidence="2 3" id="KW-0472">Membrane</keyword>
<evidence type="ECO:0000313" key="5">
    <source>
        <dbReference type="Proteomes" id="UP000316706"/>
    </source>
</evidence>
<comment type="subcellular location">
    <subcellularLocation>
        <location evidence="1">Membrane</location>
    </subcellularLocation>
</comment>
<proteinExistence type="predicted"/>
<evidence type="ECO:0000256" key="1">
    <source>
        <dbReference type="ARBA" id="ARBA00004370"/>
    </source>
</evidence>
<reference evidence="4 5" key="1">
    <citation type="submission" date="2019-06" db="EMBL/GenBank/DDBJ databases">
        <title>Sequencing the genomes of 1000 actinobacteria strains.</title>
        <authorList>
            <person name="Klenk H.-P."/>
        </authorList>
    </citation>
    <scope>NUCLEOTIDE SEQUENCE [LARGE SCALE GENOMIC DNA]</scope>
    <source>
        <strain evidence="4 5">DSM 45043</strain>
    </source>
</reference>
<gene>
    <name evidence="4" type="ORF">FHX41_4776</name>
</gene>
<accession>A0A543IKD2</accession>
<feature type="transmembrane region" description="Helical" evidence="3">
    <location>
        <begin position="21"/>
        <end position="41"/>
    </location>
</feature>
<evidence type="ECO:0008006" key="6">
    <source>
        <dbReference type="Google" id="ProtNLM"/>
    </source>
</evidence>
<dbReference type="OrthoDB" id="3472661at2"/>
<dbReference type="Proteomes" id="UP000316706">
    <property type="component" value="Unassembled WGS sequence"/>
</dbReference>
<keyword evidence="3" id="KW-1133">Transmembrane helix</keyword>
<dbReference type="GO" id="GO:0016020">
    <property type="term" value="C:membrane"/>
    <property type="evidence" value="ECO:0007669"/>
    <property type="project" value="UniProtKB-SubCell"/>
</dbReference>
<dbReference type="EMBL" id="VFPO01000001">
    <property type="protein sequence ID" value="TQM71026.1"/>
    <property type="molecule type" value="Genomic_DNA"/>
</dbReference>
<keyword evidence="3" id="KW-0812">Transmembrane</keyword>
<organism evidence="4 5">
    <name type="scientific">Actinomadura hallensis</name>
    <dbReference type="NCBI Taxonomy" id="337895"/>
    <lineage>
        <taxon>Bacteria</taxon>
        <taxon>Bacillati</taxon>
        <taxon>Actinomycetota</taxon>
        <taxon>Actinomycetes</taxon>
        <taxon>Streptosporangiales</taxon>
        <taxon>Thermomonosporaceae</taxon>
        <taxon>Actinomadura</taxon>
    </lineage>
</organism>
<dbReference type="RefSeq" id="WP_141972287.1">
    <property type="nucleotide sequence ID" value="NZ_VFPO01000001.1"/>
</dbReference>
<dbReference type="AlphaFoldDB" id="A0A543IKD2"/>
<sequence>MTRAAAVRRAAGRAVPLIRPAGHVLIAVATAFLCTSLWSLFQAGRGADNEHAAARDELTRAAVQHITLLNSIDPKRAELDLAHWLRVATGPFHDALEADMPAARQKFAKQTAPSHGKITALAVTEFDRSAGTATVIASVRIFTEGTGEDGRRTEQRKRYEVGMQRVGGAWKVSELRPLAPGGKPAEGSGP</sequence>
<evidence type="ECO:0000256" key="2">
    <source>
        <dbReference type="ARBA" id="ARBA00023136"/>
    </source>
</evidence>
<dbReference type="PANTHER" id="PTHR37042">
    <property type="entry name" value="OUTER MEMBRANE PROTEIN RV1973"/>
    <property type="match status" value="1"/>
</dbReference>
<dbReference type="PANTHER" id="PTHR37042:SF4">
    <property type="entry name" value="OUTER MEMBRANE PROTEIN RV1973"/>
    <property type="match status" value="1"/>
</dbReference>
<evidence type="ECO:0000256" key="3">
    <source>
        <dbReference type="SAM" id="Phobius"/>
    </source>
</evidence>
<evidence type="ECO:0000313" key="4">
    <source>
        <dbReference type="EMBL" id="TQM71026.1"/>
    </source>
</evidence>
<name>A0A543IKD2_9ACTN</name>
<keyword evidence="5" id="KW-1185">Reference proteome</keyword>
<protein>
    <recommendedName>
        <fullName evidence="6">Mce-associated membrane protein</fullName>
    </recommendedName>
</protein>